<keyword evidence="1" id="KW-1133">Transmembrane helix</keyword>
<keyword evidence="1" id="KW-0472">Membrane</keyword>
<keyword evidence="3" id="KW-1185">Reference proteome</keyword>
<protein>
    <submittedName>
        <fullName evidence="2">Uncharacterized protein</fullName>
    </submittedName>
</protein>
<organism evidence="2 3">
    <name type="scientific">Trypanosoma equiperdum</name>
    <dbReference type="NCBI Taxonomy" id="5694"/>
    <lineage>
        <taxon>Eukaryota</taxon>
        <taxon>Discoba</taxon>
        <taxon>Euglenozoa</taxon>
        <taxon>Kinetoplastea</taxon>
        <taxon>Metakinetoplastina</taxon>
        <taxon>Trypanosomatida</taxon>
        <taxon>Trypanosomatidae</taxon>
        <taxon>Trypanosoma</taxon>
    </lineage>
</organism>
<dbReference type="GeneID" id="92376609"/>
<name>A0A1G4IFD0_TRYEQ</name>
<keyword evidence="1" id="KW-0812">Transmembrane</keyword>
<dbReference type="VEuPathDB" id="TriTrypDB:TEOVI_000266900"/>
<sequence length="197" mass="22955">MSFAWTRMKMRLTTRSVDIMRAFCDGCNRAMARMSDPVRRLGRRIGEESPWVVVLFVSSGITVFPLVFYPVLKPYLMDDPRYMKEEERVRLCLQKGIDPYPYMRHKDYVFGNVAPATQTEEEVPLSASWEHQAVLNFQRAKEELRKEVGGDVNDSVTKLLALREGLHKEFKRQRHAVSEEPSNLVFHQERKIGTDMT</sequence>
<evidence type="ECO:0000313" key="2">
    <source>
        <dbReference type="EMBL" id="SCU71089.1"/>
    </source>
</evidence>
<proteinExistence type="predicted"/>
<evidence type="ECO:0000313" key="3">
    <source>
        <dbReference type="Proteomes" id="UP000195570"/>
    </source>
</evidence>
<dbReference type="EMBL" id="CZPT02001566">
    <property type="protein sequence ID" value="SCU71089.1"/>
    <property type="molecule type" value="Genomic_DNA"/>
</dbReference>
<dbReference type="Proteomes" id="UP000195570">
    <property type="component" value="Unassembled WGS sequence"/>
</dbReference>
<dbReference type="AlphaFoldDB" id="A0A1G4IFD0"/>
<accession>A0A1G4IFD0</accession>
<feature type="transmembrane region" description="Helical" evidence="1">
    <location>
        <begin position="51"/>
        <end position="72"/>
    </location>
</feature>
<gene>
    <name evidence="2" type="ORF">TEOVI_000266900</name>
</gene>
<evidence type="ECO:0000256" key="1">
    <source>
        <dbReference type="SAM" id="Phobius"/>
    </source>
</evidence>
<reference evidence="2" key="1">
    <citation type="submission" date="2016-09" db="EMBL/GenBank/DDBJ databases">
        <authorList>
            <person name="Hebert L."/>
            <person name="Moumen B."/>
        </authorList>
    </citation>
    <scope>NUCLEOTIDE SEQUENCE [LARGE SCALE GENOMIC DNA]</scope>
    <source>
        <strain evidence="2">OVI</strain>
    </source>
</reference>
<comment type="caution">
    <text evidence="2">The sequence shown here is derived from an EMBL/GenBank/DDBJ whole genome shotgun (WGS) entry which is preliminary data.</text>
</comment>
<dbReference type="RefSeq" id="XP_067081807.1">
    <property type="nucleotide sequence ID" value="XM_067225706.1"/>
</dbReference>